<evidence type="ECO:0000259" key="5">
    <source>
        <dbReference type="PROSITE" id="PS50887"/>
    </source>
</evidence>
<protein>
    <recommendedName>
        <fullName evidence="1">diguanylate cyclase</fullName>
        <ecNumber evidence="1">2.7.7.65</ecNumber>
    </recommendedName>
</protein>
<dbReference type="SUPFAM" id="SSF55073">
    <property type="entry name" value="Nucleotide cyclase"/>
    <property type="match status" value="1"/>
</dbReference>
<accession>A0A7W9VUC6</accession>
<evidence type="ECO:0000256" key="2">
    <source>
        <dbReference type="ARBA" id="ARBA00034247"/>
    </source>
</evidence>
<dbReference type="NCBIfam" id="TIGR00254">
    <property type="entry name" value="GGDEF"/>
    <property type="match status" value="1"/>
</dbReference>
<name>A0A7W9VUC6_9HYPH</name>
<feature type="region of interest" description="Disordered" evidence="3">
    <location>
        <begin position="187"/>
        <end position="219"/>
    </location>
</feature>
<dbReference type="Proteomes" id="UP000533306">
    <property type="component" value="Unassembled WGS sequence"/>
</dbReference>
<dbReference type="GO" id="GO:0005886">
    <property type="term" value="C:plasma membrane"/>
    <property type="evidence" value="ECO:0007669"/>
    <property type="project" value="TreeGrafter"/>
</dbReference>
<dbReference type="EMBL" id="JACHEU010000001">
    <property type="protein sequence ID" value="MBB6012649.1"/>
    <property type="molecule type" value="Genomic_DNA"/>
</dbReference>
<dbReference type="PROSITE" id="PS50887">
    <property type="entry name" value="GGDEF"/>
    <property type="match status" value="1"/>
</dbReference>
<keyword evidence="4" id="KW-0812">Transmembrane</keyword>
<sequence length="219" mass="24047">MDELLADIDLAFAGAVVLATFCCALVVVRIGYRRTRHHKDRLTGVLNRRGFERRIKTILDGQWNAPISLVLCALHHSRPVGDAPKTAFDDRVLSKMGTLLRDAAGPVNVVGRMEEASFAILLQGATNEGALNWVGLLRNAIDDICCGEPEQSVPIMASFGFAEVMERDTLGTLMKRAEARLSRARYRARNRAGAPENRPATVPEGAEEVGRQSRPNPCR</sequence>
<comment type="caution">
    <text evidence="6">The sequence shown here is derived from an EMBL/GenBank/DDBJ whole genome shotgun (WGS) entry which is preliminary data.</text>
</comment>
<organism evidence="6 7">
    <name type="scientific">Aquamicrobium lusatiense</name>
    <dbReference type="NCBI Taxonomy" id="89772"/>
    <lineage>
        <taxon>Bacteria</taxon>
        <taxon>Pseudomonadati</taxon>
        <taxon>Pseudomonadota</taxon>
        <taxon>Alphaproteobacteria</taxon>
        <taxon>Hyphomicrobiales</taxon>
        <taxon>Phyllobacteriaceae</taxon>
        <taxon>Aquamicrobium</taxon>
    </lineage>
</organism>
<dbReference type="EC" id="2.7.7.65" evidence="1"/>
<dbReference type="AlphaFoldDB" id="A0A7W9VUC6"/>
<dbReference type="Gene3D" id="3.30.70.270">
    <property type="match status" value="1"/>
</dbReference>
<dbReference type="PANTHER" id="PTHR45138">
    <property type="entry name" value="REGULATORY COMPONENTS OF SENSORY TRANSDUCTION SYSTEM"/>
    <property type="match status" value="1"/>
</dbReference>
<dbReference type="InterPro" id="IPR050469">
    <property type="entry name" value="Diguanylate_Cyclase"/>
</dbReference>
<feature type="domain" description="GGDEF" evidence="5">
    <location>
        <begin position="65"/>
        <end position="197"/>
    </location>
</feature>
<evidence type="ECO:0000313" key="7">
    <source>
        <dbReference type="Proteomes" id="UP000533306"/>
    </source>
</evidence>
<proteinExistence type="predicted"/>
<dbReference type="GO" id="GO:0043709">
    <property type="term" value="P:cell adhesion involved in single-species biofilm formation"/>
    <property type="evidence" value="ECO:0007669"/>
    <property type="project" value="TreeGrafter"/>
</dbReference>
<dbReference type="PANTHER" id="PTHR45138:SF9">
    <property type="entry name" value="DIGUANYLATE CYCLASE DGCM-RELATED"/>
    <property type="match status" value="1"/>
</dbReference>
<dbReference type="InterPro" id="IPR043128">
    <property type="entry name" value="Rev_trsase/Diguanyl_cyclase"/>
</dbReference>
<dbReference type="Pfam" id="PF00990">
    <property type="entry name" value="GGDEF"/>
    <property type="match status" value="1"/>
</dbReference>
<dbReference type="GO" id="GO:1902201">
    <property type="term" value="P:negative regulation of bacterial-type flagellum-dependent cell motility"/>
    <property type="evidence" value="ECO:0007669"/>
    <property type="project" value="TreeGrafter"/>
</dbReference>
<dbReference type="RefSeq" id="WP_183829351.1">
    <property type="nucleotide sequence ID" value="NZ_JACHEU010000001.1"/>
</dbReference>
<evidence type="ECO:0000256" key="4">
    <source>
        <dbReference type="SAM" id="Phobius"/>
    </source>
</evidence>
<evidence type="ECO:0000256" key="3">
    <source>
        <dbReference type="SAM" id="MobiDB-lite"/>
    </source>
</evidence>
<keyword evidence="4" id="KW-1133">Transmembrane helix</keyword>
<feature type="transmembrane region" description="Helical" evidence="4">
    <location>
        <begin position="12"/>
        <end position="32"/>
    </location>
</feature>
<keyword evidence="4" id="KW-0472">Membrane</keyword>
<reference evidence="6 7" key="1">
    <citation type="submission" date="2020-08" db="EMBL/GenBank/DDBJ databases">
        <title>Genomic Encyclopedia of Type Strains, Phase IV (KMG-IV): sequencing the most valuable type-strain genomes for metagenomic binning, comparative biology and taxonomic classification.</title>
        <authorList>
            <person name="Goeker M."/>
        </authorList>
    </citation>
    <scope>NUCLEOTIDE SEQUENCE [LARGE SCALE GENOMIC DNA]</scope>
    <source>
        <strain evidence="6 7">DSM 11099</strain>
    </source>
</reference>
<evidence type="ECO:0000256" key="1">
    <source>
        <dbReference type="ARBA" id="ARBA00012528"/>
    </source>
</evidence>
<comment type="catalytic activity">
    <reaction evidence="2">
        <text>2 GTP = 3',3'-c-di-GMP + 2 diphosphate</text>
        <dbReference type="Rhea" id="RHEA:24898"/>
        <dbReference type="ChEBI" id="CHEBI:33019"/>
        <dbReference type="ChEBI" id="CHEBI:37565"/>
        <dbReference type="ChEBI" id="CHEBI:58805"/>
        <dbReference type="EC" id="2.7.7.65"/>
    </reaction>
</comment>
<dbReference type="InterPro" id="IPR000160">
    <property type="entry name" value="GGDEF_dom"/>
</dbReference>
<dbReference type="GO" id="GO:0052621">
    <property type="term" value="F:diguanylate cyclase activity"/>
    <property type="evidence" value="ECO:0007669"/>
    <property type="project" value="UniProtKB-EC"/>
</dbReference>
<evidence type="ECO:0000313" key="6">
    <source>
        <dbReference type="EMBL" id="MBB6012649.1"/>
    </source>
</evidence>
<gene>
    <name evidence="6" type="ORF">HNR59_001994</name>
</gene>
<keyword evidence="7" id="KW-1185">Reference proteome</keyword>
<dbReference type="InterPro" id="IPR029787">
    <property type="entry name" value="Nucleotide_cyclase"/>
</dbReference>
<dbReference type="SMART" id="SM00267">
    <property type="entry name" value="GGDEF"/>
    <property type="match status" value="1"/>
</dbReference>